<accession>A0A6G1J262</accession>
<sequence length="150" mass="16005">MKETVRSVPCTCSVSDGGICDLGLRVHNSGGWRISMRHIGGELRRINQQRGRSNSSERVRSTEEFVSSDVCCAPFIFLLPDTSLALLRVDIGGNAGLTRPGRLQVFSSGRCATETEGSQLPAHGVACRIGFGRLPGTAPVPIHPHPNAIG</sequence>
<organism evidence="1 2">
    <name type="scientific">Lentithecium fluviatile CBS 122367</name>
    <dbReference type="NCBI Taxonomy" id="1168545"/>
    <lineage>
        <taxon>Eukaryota</taxon>
        <taxon>Fungi</taxon>
        <taxon>Dikarya</taxon>
        <taxon>Ascomycota</taxon>
        <taxon>Pezizomycotina</taxon>
        <taxon>Dothideomycetes</taxon>
        <taxon>Pleosporomycetidae</taxon>
        <taxon>Pleosporales</taxon>
        <taxon>Massarineae</taxon>
        <taxon>Lentitheciaceae</taxon>
        <taxon>Lentithecium</taxon>
    </lineage>
</organism>
<protein>
    <submittedName>
        <fullName evidence="1">Uncharacterized protein</fullName>
    </submittedName>
</protein>
<dbReference type="EMBL" id="MU005581">
    <property type="protein sequence ID" value="KAF2684602.1"/>
    <property type="molecule type" value="Genomic_DNA"/>
</dbReference>
<reference evidence="1" key="1">
    <citation type="journal article" date="2020" name="Stud. Mycol.">
        <title>101 Dothideomycetes genomes: a test case for predicting lifestyles and emergence of pathogens.</title>
        <authorList>
            <person name="Haridas S."/>
            <person name="Albert R."/>
            <person name="Binder M."/>
            <person name="Bloem J."/>
            <person name="Labutti K."/>
            <person name="Salamov A."/>
            <person name="Andreopoulos B."/>
            <person name="Baker S."/>
            <person name="Barry K."/>
            <person name="Bills G."/>
            <person name="Bluhm B."/>
            <person name="Cannon C."/>
            <person name="Castanera R."/>
            <person name="Culley D."/>
            <person name="Daum C."/>
            <person name="Ezra D."/>
            <person name="Gonzalez J."/>
            <person name="Henrissat B."/>
            <person name="Kuo A."/>
            <person name="Liang C."/>
            <person name="Lipzen A."/>
            <person name="Lutzoni F."/>
            <person name="Magnuson J."/>
            <person name="Mondo S."/>
            <person name="Nolan M."/>
            <person name="Ohm R."/>
            <person name="Pangilinan J."/>
            <person name="Park H.-J."/>
            <person name="Ramirez L."/>
            <person name="Alfaro M."/>
            <person name="Sun H."/>
            <person name="Tritt A."/>
            <person name="Yoshinaga Y."/>
            <person name="Zwiers L.-H."/>
            <person name="Turgeon B."/>
            <person name="Goodwin S."/>
            <person name="Spatafora J."/>
            <person name="Crous P."/>
            <person name="Grigoriev I."/>
        </authorList>
    </citation>
    <scope>NUCLEOTIDE SEQUENCE</scope>
    <source>
        <strain evidence="1">CBS 122367</strain>
    </source>
</reference>
<gene>
    <name evidence="1" type="ORF">K458DRAFT_34077</name>
</gene>
<evidence type="ECO:0000313" key="1">
    <source>
        <dbReference type="EMBL" id="KAF2684602.1"/>
    </source>
</evidence>
<evidence type="ECO:0000313" key="2">
    <source>
        <dbReference type="Proteomes" id="UP000799291"/>
    </source>
</evidence>
<dbReference type="AlphaFoldDB" id="A0A6G1J262"/>
<name>A0A6G1J262_9PLEO</name>
<keyword evidence="2" id="KW-1185">Reference proteome</keyword>
<proteinExistence type="predicted"/>
<dbReference type="Proteomes" id="UP000799291">
    <property type="component" value="Unassembled WGS sequence"/>
</dbReference>